<accession>A0AAX4JLH8</accession>
<evidence type="ECO:0000259" key="6">
    <source>
        <dbReference type="PROSITE" id="PS50016"/>
    </source>
</evidence>
<feature type="region of interest" description="Disordered" evidence="5">
    <location>
        <begin position="1"/>
        <end position="63"/>
    </location>
</feature>
<keyword evidence="2 4" id="KW-0863">Zinc-finger</keyword>
<proteinExistence type="predicted"/>
<organism evidence="7 8">
    <name type="scientific">Kwoniella dendrophila CBS 6074</name>
    <dbReference type="NCBI Taxonomy" id="1295534"/>
    <lineage>
        <taxon>Eukaryota</taxon>
        <taxon>Fungi</taxon>
        <taxon>Dikarya</taxon>
        <taxon>Basidiomycota</taxon>
        <taxon>Agaricomycotina</taxon>
        <taxon>Tremellomycetes</taxon>
        <taxon>Tremellales</taxon>
        <taxon>Cryptococcaceae</taxon>
        <taxon>Kwoniella</taxon>
    </lineage>
</organism>
<evidence type="ECO:0000256" key="4">
    <source>
        <dbReference type="PROSITE-ProRule" id="PRU00146"/>
    </source>
</evidence>
<feature type="domain" description="PHD-type" evidence="6">
    <location>
        <begin position="616"/>
        <end position="667"/>
    </location>
</feature>
<feature type="region of interest" description="Disordered" evidence="5">
    <location>
        <begin position="905"/>
        <end position="1029"/>
    </location>
</feature>
<feature type="compositionally biased region" description="Polar residues" evidence="5">
    <location>
        <begin position="43"/>
        <end position="63"/>
    </location>
</feature>
<name>A0AAX4JLH8_9TREE</name>
<dbReference type="Gene3D" id="3.30.40.10">
    <property type="entry name" value="Zinc/RING finger domain, C3HC4 (zinc finger)"/>
    <property type="match status" value="1"/>
</dbReference>
<evidence type="ECO:0000313" key="8">
    <source>
        <dbReference type="Proteomes" id="UP001355207"/>
    </source>
</evidence>
<dbReference type="GeneID" id="91091282"/>
<feature type="region of interest" description="Disordered" evidence="5">
    <location>
        <begin position="190"/>
        <end position="276"/>
    </location>
</feature>
<feature type="region of interest" description="Disordered" evidence="5">
    <location>
        <begin position="91"/>
        <end position="160"/>
    </location>
</feature>
<feature type="region of interest" description="Disordered" evidence="5">
    <location>
        <begin position="551"/>
        <end position="594"/>
    </location>
</feature>
<feature type="region of interest" description="Disordered" evidence="5">
    <location>
        <begin position="767"/>
        <end position="844"/>
    </location>
</feature>
<gene>
    <name evidence="7" type="ORF">L201_000610</name>
</gene>
<feature type="compositionally biased region" description="Basic and acidic residues" evidence="5">
    <location>
        <begin position="328"/>
        <end position="338"/>
    </location>
</feature>
<feature type="compositionally biased region" description="Low complexity" evidence="5">
    <location>
        <begin position="908"/>
        <end position="917"/>
    </location>
</feature>
<dbReference type="InterPro" id="IPR011011">
    <property type="entry name" value="Znf_FYVE_PHD"/>
</dbReference>
<feature type="compositionally biased region" description="Polar residues" evidence="5">
    <location>
        <begin position="190"/>
        <end position="200"/>
    </location>
</feature>
<dbReference type="SMART" id="SM00249">
    <property type="entry name" value="PHD"/>
    <property type="match status" value="1"/>
</dbReference>
<feature type="compositionally biased region" description="Basic and acidic residues" evidence="5">
    <location>
        <begin position="208"/>
        <end position="221"/>
    </location>
</feature>
<dbReference type="InterPro" id="IPR001965">
    <property type="entry name" value="Znf_PHD"/>
</dbReference>
<evidence type="ECO:0000256" key="2">
    <source>
        <dbReference type="ARBA" id="ARBA00022771"/>
    </source>
</evidence>
<feature type="compositionally biased region" description="Low complexity" evidence="5">
    <location>
        <begin position="228"/>
        <end position="240"/>
    </location>
</feature>
<feature type="compositionally biased region" description="Low complexity" evidence="5">
    <location>
        <begin position="784"/>
        <end position="812"/>
    </location>
</feature>
<dbReference type="InterPro" id="IPR019787">
    <property type="entry name" value="Znf_PHD-finger"/>
</dbReference>
<feature type="compositionally biased region" description="Polar residues" evidence="5">
    <location>
        <begin position="91"/>
        <end position="154"/>
    </location>
</feature>
<dbReference type="AlphaFoldDB" id="A0AAX4JLH8"/>
<reference evidence="7 8" key="1">
    <citation type="submission" date="2024-01" db="EMBL/GenBank/DDBJ databases">
        <title>Comparative genomics of Cryptococcus and Kwoniella reveals pathogenesis evolution and contrasting modes of karyotype evolution via chromosome fusion or intercentromeric recombination.</title>
        <authorList>
            <person name="Coelho M.A."/>
            <person name="David-Palma M."/>
            <person name="Shea T."/>
            <person name="Bowers K."/>
            <person name="McGinley-Smith S."/>
            <person name="Mohammad A.W."/>
            <person name="Gnirke A."/>
            <person name="Yurkov A.M."/>
            <person name="Nowrousian M."/>
            <person name="Sun S."/>
            <person name="Cuomo C.A."/>
            <person name="Heitman J."/>
        </authorList>
    </citation>
    <scope>NUCLEOTIDE SEQUENCE [LARGE SCALE GENOMIC DNA]</scope>
    <source>
        <strain evidence="7 8">CBS 6074</strain>
    </source>
</reference>
<evidence type="ECO:0000256" key="1">
    <source>
        <dbReference type="ARBA" id="ARBA00022723"/>
    </source>
</evidence>
<keyword evidence="3" id="KW-0862">Zinc</keyword>
<feature type="region of interest" description="Disordered" evidence="5">
    <location>
        <begin position="316"/>
        <end position="341"/>
    </location>
</feature>
<keyword evidence="1" id="KW-0479">Metal-binding</keyword>
<dbReference type="PROSITE" id="PS01359">
    <property type="entry name" value="ZF_PHD_1"/>
    <property type="match status" value="1"/>
</dbReference>
<dbReference type="EMBL" id="CP144098">
    <property type="protein sequence ID" value="WWC85744.1"/>
    <property type="molecule type" value="Genomic_DNA"/>
</dbReference>
<evidence type="ECO:0000256" key="3">
    <source>
        <dbReference type="ARBA" id="ARBA00022833"/>
    </source>
</evidence>
<dbReference type="PANTHER" id="PTHR46201:SF9">
    <property type="entry name" value="PHD FINGER PROTEIN MALE MEIOCYTE DEATH 1"/>
    <property type="match status" value="1"/>
</dbReference>
<sequence length="1029" mass="111735">MHSTHSHGQELMTDWTPSLSNFGSGARRDKESFSNDHRAVASPTYSHLSAAESQTHSPAAQSSPYIHGQTLVINGPAPSYHLPYPTLSGSHLQPMSVQPSPRLSPLGQSSTYGPTSQGDYEVFQTPSRSNPSGSQVSPEPYHDQSSFTPQQSTGYDGATPLLTTTTLTRSYDSTIPSYYQTLTDGKRAWSQATPDKQLTVTKRKREKKDKETPPSGKELKTPKRGKQKQQQQSEESSGGRASKRVRVESAPTTSVHLPTPPSSGKEVPTIHLPPHLRLPIPTTEEIMTPIEEEPELIDPSTRRGLVITRHQEEGRKLGLLGISQGEPEDTKSPDEQHLSPRTTTIPALTTDASGLASLATNEVLESEVAWFENRTRGHQSPPSSPDLVTLRTPIMNQNQFIPDDEEDTPEVQAQKIAKRLEAFSEHTIKEDQPLISTRIDLFGRVAVRKATAIKFLGLDRSTQLVEETKDEDEEDWIEKPVASSSKVVLKPLWPDEEAPWALAGGSKKERLRREENEKATLLKRYLETASDDSGSDEEGLMTMYTTYGKGKGKSISRLVSSSTSSSTGTSTDQDRDSTNRGGRSKNVSPDGSNANARSALIISLRNRVLPLLPAGVVACVCGTNNTNGMGSMISCAACKTWHHIICCGIEDESKIGPNWWCTSCENSSRSVITTPSSHHGGRGYGHNHNVHTTPRGRYSQLADPRSSAVKSDIGHIALAPSPMFVTSVNHGFGLPSTRTPISRIVSSPKRPERARMLSYDGSNDLWSQYTNHNLDNNDNETEDNNSSNSNGPPSTPAPIMNSHRSNSHSRSNTNDKFSTPRIDDTPFDVTSTPSRHLDFNFGQPSLFSLTPLGGRSRVPSSMLVENTPIRGISIARNISFSGPGPILSGFSASINNNLESVPMSFPHNSNSNNNSGHSRSDYLKDLSRSTPGSSTRDENFPPVSPRWPVGLLGAHNLSPSPFGNSHDRKSSLNGSSNGGGGGGHKRNLSGNNKLSSMRSSSRSGLPISANTQSGISGGTDLIHEEKDEE</sequence>
<feature type="compositionally biased region" description="Basic and acidic residues" evidence="5">
    <location>
        <begin position="918"/>
        <end position="927"/>
    </location>
</feature>
<feature type="compositionally biased region" description="Basic and acidic residues" evidence="5">
    <location>
        <begin position="26"/>
        <end position="39"/>
    </location>
</feature>
<dbReference type="PROSITE" id="PS50016">
    <property type="entry name" value="ZF_PHD_2"/>
    <property type="match status" value="1"/>
</dbReference>
<dbReference type="Pfam" id="PF00628">
    <property type="entry name" value="PHD"/>
    <property type="match status" value="1"/>
</dbReference>
<dbReference type="SUPFAM" id="SSF57903">
    <property type="entry name" value="FYVE/PHD zinc finger"/>
    <property type="match status" value="1"/>
</dbReference>
<evidence type="ECO:0000256" key="5">
    <source>
        <dbReference type="SAM" id="MobiDB-lite"/>
    </source>
</evidence>
<feature type="compositionally biased region" description="Low complexity" evidence="5">
    <location>
        <begin position="988"/>
        <end position="1005"/>
    </location>
</feature>
<dbReference type="RefSeq" id="XP_066072507.1">
    <property type="nucleotide sequence ID" value="XM_066216410.1"/>
</dbReference>
<feature type="compositionally biased region" description="Polar residues" evidence="5">
    <location>
        <begin position="579"/>
        <end position="594"/>
    </location>
</feature>
<protein>
    <recommendedName>
        <fullName evidence="6">PHD-type domain-containing protein</fullName>
    </recommendedName>
</protein>
<keyword evidence="8" id="KW-1185">Reference proteome</keyword>
<dbReference type="InterPro" id="IPR019786">
    <property type="entry name" value="Zinc_finger_PHD-type_CS"/>
</dbReference>
<feature type="compositionally biased region" description="Low complexity" evidence="5">
    <location>
        <begin position="560"/>
        <end position="571"/>
    </location>
</feature>
<dbReference type="GO" id="GO:0008270">
    <property type="term" value="F:zinc ion binding"/>
    <property type="evidence" value="ECO:0007669"/>
    <property type="project" value="UniProtKB-KW"/>
</dbReference>
<dbReference type="Proteomes" id="UP001355207">
    <property type="component" value="Chromosome 1"/>
</dbReference>
<dbReference type="InterPro" id="IPR013083">
    <property type="entry name" value="Znf_RING/FYVE/PHD"/>
</dbReference>
<evidence type="ECO:0000313" key="7">
    <source>
        <dbReference type="EMBL" id="WWC85744.1"/>
    </source>
</evidence>
<dbReference type="PANTHER" id="PTHR46201">
    <property type="entry name" value="PHD FINGER PROTEIN MALE MEIOCYTE DEATH 1-RELATED"/>
    <property type="match status" value="1"/>
</dbReference>